<dbReference type="RefSeq" id="WP_093959648.1">
    <property type="nucleotide sequence ID" value="NZ_NEWD01000004.1"/>
</dbReference>
<name>A0A229W0Q3_9BIFI</name>
<sequence>MNNDQTARIYTQTELAHAISDTLDRLDLTITPNQRDDGEADWETIQALADGVYEQGMETDISMLEDA</sequence>
<dbReference type="EMBL" id="NEWD01000004">
    <property type="protein sequence ID" value="OXN01459.1"/>
    <property type="molecule type" value="Genomic_DNA"/>
</dbReference>
<proteinExistence type="predicted"/>
<reference evidence="1 2" key="1">
    <citation type="submission" date="2017-05" db="EMBL/GenBank/DDBJ databases">
        <title>Bifidobacterium vansinderenii sp. nov.</title>
        <authorList>
            <person name="Lugli G.A."/>
            <person name="Duranti S."/>
            <person name="Mangifesta M."/>
        </authorList>
    </citation>
    <scope>NUCLEOTIDE SEQUENCE [LARGE SCALE GENOMIC DNA]</scope>
    <source>
        <strain evidence="1 2">Tam10B</strain>
    </source>
</reference>
<comment type="caution">
    <text evidence="1">The sequence shown here is derived from an EMBL/GenBank/DDBJ whole genome shotgun (WGS) entry which is preliminary data.</text>
</comment>
<evidence type="ECO:0000313" key="2">
    <source>
        <dbReference type="Proteomes" id="UP000215433"/>
    </source>
</evidence>
<keyword evidence="2" id="KW-1185">Reference proteome</keyword>
<organism evidence="1 2">
    <name type="scientific">Bifidobacterium vansinderenii</name>
    <dbReference type="NCBI Taxonomy" id="1984871"/>
    <lineage>
        <taxon>Bacteria</taxon>
        <taxon>Bacillati</taxon>
        <taxon>Actinomycetota</taxon>
        <taxon>Actinomycetes</taxon>
        <taxon>Bifidobacteriales</taxon>
        <taxon>Bifidobacteriaceae</taxon>
        <taxon>Bifidobacterium</taxon>
    </lineage>
</organism>
<dbReference type="Proteomes" id="UP000215433">
    <property type="component" value="Unassembled WGS sequence"/>
</dbReference>
<gene>
    <name evidence="1" type="ORF">Tam10B_0462</name>
</gene>
<evidence type="ECO:0000313" key="1">
    <source>
        <dbReference type="EMBL" id="OXN01459.1"/>
    </source>
</evidence>
<accession>A0A229W0Q3</accession>
<dbReference type="AlphaFoldDB" id="A0A229W0Q3"/>
<dbReference type="OrthoDB" id="3241854at2"/>
<protein>
    <submittedName>
        <fullName evidence="1">Uncharacterized protein</fullName>
    </submittedName>
</protein>